<dbReference type="EMBL" id="NBCO01000076">
    <property type="protein sequence ID" value="ORC83167.1"/>
    <property type="molecule type" value="Genomic_DNA"/>
</dbReference>
<evidence type="ECO:0000256" key="1">
    <source>
        <dbReference type="SAM" id="MobiDB-lite"/>
    </source>
</evidence>
<protein>
    <recommendedName>
        <fullName evidence="5">Mucin-associated surface protein (MASP)</fullName>
    </recommendedName>
</protein>
<evidence type="ECO:0000313" key="4">
    <source>
        <dbReference type="Proteomes" id="UP000192257"/>
    </source>
</evidence>
<dbReference type="Proteomes" id="UP000192257">
    <property type="component" value="Unassembled WGS sequence"/>
</dbReference>
<feature type="chain" id="PRO_5012258963" description="Mucin-associated surface protein (MASP)" evidence="2">
    <location>
        <begin position="22"/>
        <end position="287"/>
    </location>
</feature>
<reference evidence="3 4" key="1">
    <citation type="submission" date="2017-03" db="EMBL/GenBank/DDBJ databases">
        <title>An alternative strategy for trypanosome survival in the mammalian bloodstream revealed through genome and transcriptome analysis of the ubiquitous bovine parasite Trypanosoma (Megatrypanum) theileri.</title>
        <authorList>
            <person name="Kelly S."/>
            <person name="Ivens A."/>
            <person name="Mott A."/>
            <person name="O'Neill E."/>
            <person name="Emms D."/>
            <person name="Macleod O."/>
            <person name="Voorheis P."/>
            <person name="Matthews J."/>
            <person name="Matthews K."/>
            <person name="Carrington M."/>
        </authorList>
    </citation>
    <scope>NUCLEOTIDE SEQUENCE [LARGE SCALE GENOMIC DNA]</scope>
    <source>
        <strain evidence="3">Edinburgh</strain>
    </source>
</reference>
<evidence type="ECO:0000313" key="3">
    <source>
        <dbReference type="EMBL" id="ORC83167.1"/>
    </source>
</evidence>
<feature type="compositionally biased region" description="Polar residues" evidence="1">
    <location>
        <begin position="127"/>
        <end position="148"/>
    </location>
</feature>
<keyword evidence="2" id="KW-0732">Signal</keyword>
<keyword evidence="4" id="KW-1185">Reference proteome</keyword>
<feature type="compositionally biased region" description="Basic and acidic residues" evidence="1">
    <location>
        <begin position="73"/>
        <end position="85"/>
    </location>
</feature>
<dbReference type="VEuPathDB" id="TriTrypDB:TM35_000761120"/>
<feature type="region of interest" description="Disordered" evidence="1">
    <location>
        <begin position="31"/>
        <end position="287"/>
    </location>
</feature>
<feature type="compositionally biased region" description="Polar residues" evidence="1">
    <location>
        <begin position="53"/>
        <end position="62"/>
    </location>
</feature>
<accession>A0A1X0NGL8</accession>
<evidence type="ECO:0000256" key="2">
    <source>
        <dbReference type="SAM" id="SignalP"/>
    </source>
</evidence>
<feature type="compositionally biased region" description="Basic and acidic residues" evidence="1">
    <location>
        <begin position="165"/>
        <end position="196"/>
    </location>
</feature>
<feature type="compositionally biased region" description="Polar residues" evidence="1">
    <location>
        <begin position="267"/>
        <end position="287"/>
    </location>
</feature>
<feature type="non-terminal residue" evidence="3">
    <location>
        <position position="287"/>
    </location>
</feature>
<comment type="caution">
    <text evidence="3">The sequence shown here is derived from an EMBL/GenBank/DDBJ whole genome shotgun (WGS) entry which is preliminary data.</text>
</comment>
<feature type="compositionally biased region" description="Basic and acidic residues" evidence="1">
    <location>
        <begin position="40"/>
        <end position="52"/>
    </location>
</feature>
<feature type="compositionally biased region" description="Polar residues" evidence="1">
    <location>
        <begin position="204"/>
        <end position="246"/>
    </location>
</feature>
<dbReference type="RefSeq" id="XP_028877395.1">
    <property type="nucleotide sequence ID" value="XM_029031320.1"/>
</dbReference>
<gene>
    <name evidence="3" type="ORF">TM35_000761120</name>
</gene>
<feature type="compositionally biased region" description="Low complexity" evidence="1">
    <location>
        <begin position="247"/>
        <end position="265"/>
    </location>
</feature>
<proteinExistence type="predicted"/>
<name>A0A1X0NGL8_9TRYP</name>
<feature type="signal peptide" evidence="2">
    <location>
        <begin position="1"/>
        <end position="21"/>
    </location>
</feature>
<evidence type="ECO:0008006" key="5">
    <source>
        <dbReference type="Google" id="ProtNLM"/>
    </source>
</evidence>
<dbReference type="GeneID" id="39991100"/>
<sequence>MMVRRVVYFLVFLLNIICVCGATGVYGSPPPAAPAPAEVEALRQADDSRDQSLTKGLSTNQEDSPEGINQCPNKEKGCESSEKLANENTLQEQKPLSGLLPNEKGHGDSLNVLIEEEGGSRSHGEQKVQSLESVKNLENSNPARNSSNEGKDQLTIPAPQPALVDRTDHGGQHPERTEIEAEHQRTTDGQTEDQKKQQAAAKESLSQSPSKSRTDESPSSQVPLSTQETNKQGVAEESQPQHVSPEQQIPQTTQTTDSETTEGQGASAPTTTNTGNVSPSSSSTEDT</sequence>
<organism evidence="3 4">
    <name type="scientific">Trypanosoma theileri</name>
    <dbReference type="NCBI Taxonomy" id="67003"/>
    <lineage>
        <taxon>Eukaryota</taxon>
        <taxon>Discoba</taxon>
        <taxon>Euglenozoa</taxon>
        <taxon>Kinetoplastea</taxon>
        <taxon>Metakinetoplastina</taxon>
        <taxon>Trypanosomatida</taxon>
        <taxon>Trypanosomatidae</taxon>
        <taxon>Trypanosoma</taxon>
    </lineage>
</organism>
<dbReference type="AlphaFoldDB" id="A0A1X0NGL8"/>